<accession>A0A162CZD8</accession>
<dbReference type="SUPFAM" id="SSF56601">
    <property type="entry name" value="beta-lactamase/transpeptidase-like"/>
    <property type="match status" value="1"/>
</dbReference>
<evidence type="ECO:0000313" key="3">
    <source>
        <dbReference type="Proteomes" id="UP000076858"/>
    </source>
</evidence>
<dbReference type="Pfam" id="PF00144">
    <property type="entry name" value="Beta-lactamase"/>
    <property type="match status" value="1"/>
</dbReference>
<dbReference type="PANTHER" id="PTHR43283:SF18">
    <property type="match status" value="1"/>
</dbReference>
<feature type="domain" description="Beta-lactamase-related" evidence="1">
    <location>
        <begin position="26"/>
        <end position="160"/>
    </location>
</feature>
<dbReference type="PANTHER" id="PTHR43283">
    <property type="entry name" value="BETA-LACTAMASE-RELATED"/>
    <property type="match status" value="1"/>
</dbReference>
<dbReference type="InterPro" id="IPR001466">
    <property type="entry name" value="Beta-lactam-related"/>
</dbReference>
<dbReference type="EMBL" id="LRGB01007148">
    <property type="protein sequence ID" value="KZS01314.1"/>
    <property type="molecule type" value="Genomic_DNA"/>
</dbReference>
<dbReference type="InterPro" id="IPR012338">
    <property type="entry name" value="Beta-lactam/transpept-like"/>
</dbReference>
<reference evidence="2 3" key="1">
    <citation type="submission" date="2016-03" db="EMBL/GenBank/DDBJ databases">
        <title>EvidentialGene: Evidence-directed Construction of Genes on Genomes.</title>
        <authorList>
            <person name="Gilbert D.G."/>
            <person name="Choi J.-H."/>
            <person name="Mockaitis K."/>
            <person name="Colbourne J."/>
            <person name="Pfrender M."/>
        </authorList>
    </citation>
    <scope>NUCLEOTIDE SEQUENCE [LARGE SCALE GENOMIC DNA]</scope>
    <source>
        <strain evidence="2 3">Xinb3</strain>
        <tissue evidence="2">Complete organism</tissue>
    </source>
</reference>
<proteinExistence type="predicted"/>
<gene>
    <name evidence="2" type="ORF">APZ42_002071</name>
</gene>
<feature type="non-terminal residue" evidence="2">
    <location>
        <position position="1"/>
    </location>
</feature>
<organism evidence="2 3">
    <name type="scientific">Daphnia magna</name>
    <dbReference type="NCBI Taxonomy" id="35525"/>
    <lineage>
        <taxon>Eukaryota</taxon>
        <taxon>Metazoa</taxon>
        <taxon>Ecdysozoa</taxon>
        <taxon>Arthropoda</taxon>
        <taxon>Crustacea</taxon>
        <taxon>Branchiopoda</taxon>
        <taxon>Diplostraca</taxon>
        <taxon>Cladocera</taxon>
        <taxon>Anomopoda</taxon>
        <taxon>Daphniidae</taxon>
        <taxon>Daphnia</taxon>
    </lineage>
</organism>
<feature type="non-terminal residue" evidence="2">
    <location>
        <position position="161"/>
    </location>
</feature>
<dbReference type="Gene3D" id="3.40.710.10">
    <property type="entry name" value="DD-peptidase/beta-lactamase superfamily"/>
    <property type="match status" value="1"/>
</dbReference>
<name>A0A162CZD8_9CRUS</name>
<dbReference type="AlphaFoldDB" id="A0A162CZD8"/>
<protein>
    <recommendedName>
        <fullName evidence="1">Beta-lactamase-related domain-containing protein</fullName>
    </recommendedName>
</protein>
<dbReference type="STRING" id="35525.A0A162CZD8"/>
<keyword evidence="3" id="KW-1185">Reference proteome</keyword>
<dbReference type="InterPro" id="IPR050789">
    <property type="entry name" value="Diverse_Enzym_Activities"/>
</dbReference>
<comment type="caution">
    <text evidence="2">The sequence shown here is derived from an EMBL/GenBank/DDBJ whole genome shotgun (WGS) entry which is preliminary data.</text>
</comment>
<evidence type="ECO:0000259" key="1">
    <source>
        <dbReference type="Pfam" id="PF00144"/>
    </source>
</evidence>
<dbReference type="Proteomes" id="UP000076858">
    <property type="component" value="Unassembled WGS sequence"/>
</dbReference>
<sequence length="161" mass="17652">RSQQLQALQADLAQIAQAAQSPLPSGYVIKVHVQGEQVFSRHEGLASAEMGESIHDETVFELASLSKIFTALAVMQLHEQGRLALDQPLGLYLSDLPETWAGLTPHQLLSHQSGLPDLLNLWPHKRLDGLDFGAVLAHFRQSPTLLFSPGTQAAYSNTNYM</sequence>
<evidence type="ECO:0000313" key="2">
    <source>
        <dbReference type="EMBL" id="KZS01314.1"/>
    </source>
</evidence>